<protein>
    <submittedName>
        <fullName evidence="4">CRISPR-associated protein DevR</fullName>
    </submittedName>
</protein>
<dbReference type="InterPro" id="IPR010154">
    <property type="entry name" value="CRISPR-assoc_Cas7/Cst2/DevR"/>
</dbReference>
<organism evidence="4 5">
    <name type="scientific">Vulcanisaeta souniana JCM 11219</name>
    <dbReference type="NCBI Taxonomy" id="1293586"/>
    <lineage>
        <taxon>Archaea</taxon>
        <taxon>Thermoproteota</taxon>
        <taxon>Thermoprotei</taxon>
        <taxon>Thermoproteales</taxon>
        <taxon>Thermoproteaceae</taxon>
        <taxon>Vulcanisaeta</taxon>
    </lineage>
</organism>
<evidence type="ECO:0000256" key="1">
    <source>
        <dbReference type="ARBA" id="ARBA00023118"/>
    </source>
</evidence>
<keyword evidence="6" id="KW-1185">Reference proteome</keyword>
<dbReference type="NCBIfam" id="TIGR01875">
    <property type="entry name" value="cas_MJ0381"/>
    <property type="match status" value="1"/>
</dbReference>
<dbReference type="InterPro" id="IPR052681">
    <property type="entry name" value="CRISPR-Cas7/Cst2/DevR"/>
</dbReference>
<reference evidence="4" key="1">
    <citation type="journal article" date="2014" name="Int. J. Syst. Evol. Microbiol.">
        <title>Complete genome sequence of Corynebacterium casei LMG S-19264T (=DSM 44701T), isolated from a smear-ripened cheese.</title>
        <authorList>
            <consortium name="US DOE Joint Genome Institute (JGI-PGF)"/>
            <person name="Walter F."/>
            <person name="Albersmeier A."/>
            <person name="Kalinowski J."/>
            <person name="Ruckert C."/>
        </authorList>
    </citation>
    <scope>NUCLEOTIDE SEQUENCE</scope>
    <source>
        <strain evidence="4">JCM 11219</strain>
    </source>
</reference>
<evidence type="ECO:0000313" key="5">
    <source>
        <dbReference type="Proteomes" id="UP000657075"/>
    </source>
</evidence>
<accession>A0A830EDZ7</accession>
<dbReference type="EMBL" id="AP026830">
    <property type="protein sequence ID" value="BDR92489.1"/>
    <property type="molecule type" value="Genomic_DNA"/>
</dbReference>
<dbReference type="Proteomes" id="UP000657075">
    <property type="component" value="Unassembled WGS sequence"/>
</dbReference>
<reference evidence="3" key="4">
    <citation type="journal article" date="2023" name="Microbiol. Resour. Announc.">
        <title>Complete Genome Sequence of Vulcanisaeta souniana Strain IC-059, a Hyperthermophilic Archaeon Isolated from Hot Spring Water in Japan.</title>
        <authorList>
            <person name="Kato S."/>
            <person name="Itoh T."/>
            <person name="Wu L."/>
            <person name="Ma J."/>
            <person name="Ohkuma M."/>
        </authorList>
    </citation>
    <scope>NUCLEOTIDE SEQUENCE</scope>
    <source>
        <strain evidence="3">JCM 11219</strain>
    </source>
</reference>
<dbReference type="Proteomes" id="UP001060771">
    <property type="component" value="Chromosome"/>
</dbReference>
<proteinExistence type="predicted"/>
<comment type="function">
    <text evidence="2">CRISPR (clustered regularly interspaced short palindromic repeat) is an adaptive immune system that provides protection against mobile genetic elements (viruses, transposable elements and conjugative plasmids). CRISPR clusters contain spacers, sequences complementary to antecedent mobile elements, and target invading nucleic acids. CRISPR clusters are transcribed and processed into CRISPR RNA (crRNA).</text>
</comment>
<dbReference type="GO" id="GO:0051607">
    <property type="term" value="P:defense response to virus"/>
    <property type="evidence" value="ECO:0007669"/>
    <property type="project" value="UniProtKB-KW"/>
</dbReference>
<reference evidence="6" key="3">
    <citation type="submission" date="2022-09" db="EMBL/GenBank/DDBJ databases">
        <title>Complete genome sequence of Vulcanisaeta souniana.</title>
        <authorList>
            <person name="Kato S."/>
            <person name="Itoh T."/>
            <person name="Ohkuma M."/>
        </authorList>
    </citation>
    <scope>NUCLEOTIDE SEQUENCE [LARGE SCALE GENOMIC DNA]</scope>
    <source>
        <strain evidence="6">JCM 11219</strain>
    </source>
</reference>
<dbReference type="GeneID" id="76207130"/>
<dbReference type="InterPro" id="IPR002764">
    <property type="entry name" value="Cas7/Cst2/DevR_sub_I-a/Apern"/>
</dbReference>
<dbReference type="EMBL" id="BMNM01000003">
    <property type="protein sequence ID" value="GGI75913.1"/>
    <property type="molecule type" value="Genomic_DNA"/>
</dbReference>
<dbReference type="NCBIfam" id="TIGR02583">
    <property type="entry name" value="DevR_archaea"/>
    <property type="match status" value="1"/>
</dbReference>
<keyword evidence="1" id="KW-0051">Antiviral defense</keyword>
<dbReference type="RefSeq" id="WP_188603025.1">
    <property type="nucleotide sequence ID" value="NZ_AP026830.1"/>
</dbReference>
<dbReference type="OrthoDB" id="97643at2157"/>
<sequence length="347" mass="38223">MAYSPYVKITGRFTVEVSALTGSGNIGNYNQVATAKIVVPDGNTYKVYDGASIITGNALKHWHAVYLAQEYVKLGGSLLNILCKHGVGLRGYKYTVNKMDADSLKSASADNEQDAIIDLCNDLHGFLIPDKQLKRDSLIEVSHAIPVLTIDNVENVVKFAVQHNRVVPKQVTKGESEGMMVFKQEYVSGPLYGFAMSMDLGWVLRPRYEGNGSIINLPNNANVDEERKRRIRASILAVLNMLMGSGSKQARSLPISKLNDLLVVVSDAPIPNLVHGAYPDYVKQSITILETYASIVNEAKVHVHCYGISECKSSTVPKNMSVKVHDNLKDLFNDVIKEGEDMVTEHK</sequence>
<evidence type="ECO:0000313" key="3">
    <source>
        <dbReference type="EMBL" id="BDR92489.1"/>
    </source>
</evidence>
<name>A0A830EDZ7_9CREN</name>
<reference evidence="4" key="2">
    <citation type="submission" date="2020-09" db="EMBL/GenBank/DDBJ databases">
        <authorList>
            <person name="Sun Q."/>
            <person name="Ohkuma M."/>
        </authorList>
    </citation>
    <scope>NUCLEOTIDE SEQUENCE</scope>
    <source>
        <strain evidence="4">JCM 11219</strain>
    </source>
</reference>
<gene>
    <name evidence="4" type="ORF">GCM10007112_10910</name>
    <name evidence="3" type="ORF">Vsou_15820</name>
</gene>
<dbReference type="Pfam" id="PF01905">
    <property type="entry name" value="DevR"/>
    <property type="match status" value="1"/>
</dbReference>
<dbReference type="PANTHER" id="PTHR37459">
    <property type="match status" value="1"/>
</dbReference>
<evidence type="ECO:0000313" key="4">
    <source>
        <dbReference type="EMBL" id="GGI75913.1"/>
    </source>
</evidence>
<dbReference type="AlphaFoldDB" id="A0A830EDZ7"/>
<evidence type="ECO:0000313" key="6">
    <source>
        <dbReference type="Proteomes" id="UP001060771"/>
    </source>
</evidence>
<evidence type="ECO:0000256" key="2">
    <source>
        <dbReference type="ARBA" id="ARBA00025626"/>
    </source>
</evidence>
<dbReference type="PANTHER" id="PTHR37459:SF1">
    <property type="entry name" value="CRISPR-ASSOCIATED PROTEIN CAS7_CST2_DEVR"/>
    <property type="match status" value="1"/>
</dbReference>